<evidence type="ECO:0000313" key="6">
    <source>
        <dbReference type="Proteomes" id="UP000198702"/>
    </source>
</evidence>
<keyword evidence="2" id="KW-0328">Glycosyltransferase</keyword>
<dbReference type="SUPFAM" id="SSF53756">
    <property type="entry name" value="UDP-Glycosyltransferase/glycogen phosphorylase"/>
    <property type="match status" value="1"/>
</dbReference>
<dbReference type="Gene3D" id="3.40.50.2000">
    <property type="entry name" value="Glycogen Phosphorylase B"/>
    <property type="match status" value="2"/>
</dbReference>
<dbReference type="InterPro" id="IPR028098">
    <property type="entry name" value="Glyco_trans_4-like_N"/>
</dbReference>
<dbReference type="PANTHER" id="PTHR45947">
    <property type="entry name" value="SULFOQUINOVOSYL TRANSFERASE SQD2"/>
    <property type="match status" value="1"/>
</dbReference>
<accession>A0A7Z7CZN7</accession>
<evidence type="ECO:0000256" key="2">
    <source>
        <dbReference type="ARBA" id="ARBA00022676"/>
    </source>
</evidence>
<dbReference type="InterPro" id="IPR050194">
    <property type="entry name" value="Glycosyltransferase_grp1"/>
</dbReference>
<feature type="domain" description="Glycosyltransferase subfamily 4-like N-terminal" evidence="4">
    <location>
        <begin position="71"/>
        <end position="169"/>
    </location>
</feature>
<evidence type="ECO:0000313" key="5">
    <source>
        <dbReference type="EMBL" id="SFI75758.1"/>
    </source>
</evidence>
<sequence>MTGQARVLHVVDRLTGGVPAAVRGYIANSPSRFTHTILSPFVGSAPAAVWTGVEAEMRDLGSPSIAKSPQRISVVATEMGADVVHAHSSFPGLYARTPTGRRTRPPVVYSPHGFAFERRDVGGAKRIAFRGVEQLLGASTTALAACGRGEARTARQIRSLGGRVIFVPNVSAMSVTARPARADGVFRIGMLGRLTSQKDPRYFSRVVQTIRDAVGPIEALWMGSGDSRNLDQEVIVTGWMDQADVAQMLAGIDLYIHSAAWEGFPLAVLDANNVGLPILVRRIPAFTDLPDSLTVEQGLLEMTSSMNRGHFSLWAEANRRGWSEYLQDHTPQNQRRALDSLWGSGGWNFE</sequence>
<evidence type="ECO:0000259" key="4">
    <source>
        <dbReference type="Pfam" id="PF13579"/>
    </source>
</evidence>
<dbReference type="EMBL" id="FOQZ01000008">
    <property type="protein sequence ID" value="SFI75758.1"/>
    <property type="molecule type" value="Genomic_DNA"/>
</dbReference>
<comment type="caution">
    <text evidence="5">The sequence shown here is derived from an EMBL/GenBank/DDBJ whole genome shotgun (WGS) entry which is preliminary data.</text>
</comment>
<keyword evidence="3 5" id="KW-0808">Transferase</keyword>
<dbReference type="PANTHER" id="PTHR45947:SF3">
    <property type="entry name" value="SULFOQUINOVOSYL TRANSFERASE SQD2"/>
    <property type="match status" value="1"/>
</dbReference>
<proteinExistence type="predicted"/>
<organism evidence="5 6">
    <name type="scientific">Microbacterium saccharophilum</name>
    <dbReference type="NCBI Taxonomy" id="1213358"/>
    <lineage>
        <taxon>Bacteria</taxon>
        <taxon>Bacillati</taxon>
        <taxon>Actinomycetota</taxon>
        <taxon>Actinomycetes</taxon>
        <taxon>Micrococcales</taxon>
        <taxon>Microbacteriaceae</taxon>
        <taxon>Microbacterium</taxon>
    </lineage>
</organism>
<evidence type="ECO:0000256" key="1">
    <source>
        <dbReference type="ARBA" id="ARBA00021292"/>
    </source>
</evidence>
<dbReference type="GO" id="GO:1901137">
    <property type="term" value="P:carbohydrate derivative biosynthetic process"/>
    <property type="evidence" value="ECO:0007669"/>
    <property type="project" value="UniProtKB-ARBA"/>
</dbReference>
<gene>
    <name evidence="5" type="ORF">SAMN04487751_2883</name>
</gene>
<dbReference type="Pfam" id="PF13692">
    <property type="entry name" value="Glyco_trans_1_4"/>
    <property type="match status" value="1"/>
</dbReference>
<reference evidence="5 6" key="1">
    <citation type="submission" date="2016-10" db="EMBL/GenBank/DDBJ databases">
        <authorList>
            <person name="Varghese N."/>
            <person name="Submissions S."/>
        </authorList>
    </citation>
    <scope>NUCLEOTIDE SEQUENCE [LARGE SCALE GENOMIC DNA]</scope>
    <source>
        <strain evidence="5 6">UNC380MFSha3.1</strain>
    </source>
</reference>
<dbReference type="Proteomes" id="UP000198702">
    <property type="component" value="Unassembled WGS sequence"/>
</dbReference>
<evidence type="ECO:0000256" key="3">
    <source>
        <dbReference type="ARBA" id="ARBA00022679"/>
    </source>
</evidence>
<protein>
    <recommendedName>
        <fullName evidence="1">D-inositol 3-phosphate glycosyltransferase</fullName>
    </recommendedName>
</protein>
<name>A0A7Z7CZN7_9MICO</name>
<dbReference type="Pfam" id="PF13579">
    <property type="entry name" value="Glyco_trans_4_4"/>
    <property type="match status" value="1"/>
</dbReference>
<dbReference type="GO" id="GO:0016757">
    <property type="term" value="F:glycosyltransferase activity"/>
    <property type="evidence" value="ECO:0007669"/>
    <property type="project" value="UniProtKB-KW"/>
</dbReference>
<dbReference type="AlphaFoldDB" id="A0A7Z7CZN7"/>